<gene>
    <name evidence="1" type="ORF">QRO08_21505</name>
</gene>
<proteinExistence type="predicted"/>
<protein>
    <submittedName>
        <fullName evidence="1">DUF3892 domain-containing protein</fullName>
    </submittedName>
</protein>
<reference evidence="1 2" key="1">
    <citation type="submission" date="2023-06" db="EMBL/GenBank/DDBJ databases">
        <authorList>
            <person name="Ham H."/>
            <person name="Park D.S."/>
        </authorList>
    </citation>
    <scope>NUCLEOTIDE SEQUENCE [LARGE SCALE GENOMIC DNA]</scope>
    <source>
        <strain evidence="1 2">KACC 17005</strain>
    </source>
</reference>
<sequence length="96" mass="11027">MADFCITAVRYNKDQSHIEYVQVREEKPGKVGSPRTVPRAFVADLIRRGNATFQTRTKTAEDKWKLGADVHLIDDEYLTTDRNSTKRDNLGNLPEF</sequence>
<name>A0ABY9APD3_PARCI</name>
<dbReference type="EMBL" id="CP127363">
    <property type="protein sequence ID" value="WIY48368.1"/>
    <property type="molecule type" value="Genomic_DNA"/>
</dbReference>
<keyword evidence="2" id="KW-1185">Reference proteome</keyword>
<evidence type="ECO:0000313" key="2">
    <source>
        <dbReference type="Proteomes" id="UP001242732"/>
    </source>
</evidence>
<dbReference type="Proteomes" id="UP001242732">
    <property type="component" value="Chromosome"/>
</dbReference>
<organism evidence="1 2">
    <name type="scientific">Paracidovorax citrulli</name>
    <name type="common">Acidovorax citrulli</name>
    <dbReference type="NCBI Taxonomy" id="80869"/>
    <lineage>
        <taxon>Bacteria</taxon>
        <taxon>Pseudomonadati</taxon>
        <taxon>Pseudomonadota</taxon>
        <taxon>Betaproteobacteria</taxon>
        <taxon>Burkholderiales</taxon>
        <taxon>Comamonadaceae</taxon>
        <taxon>Paracidovorax</taxon>
    </lineage>
</organism>
<evidence type="ECO:0000313" key="1">
    <source>
        <dbReference type="EMBL" id="WIY48368.1"/>
    </source>
</evidence>
<dbReference type="InterPro" id="IPR024997">
    <property type="entry name" value="DUF3892"/>
</dbReference>
<dbReference type="RefSeq" id="WP_041827220.1">
    <property type="nucleotide sequence ID" value="NZ_CP023687.1"/>
</dbReference>
<dbReference type="Pfam" id="PF13031">
    <property type="entry name" value="DUF3892"/>
    <property type="match status" value="1"/>
</dbReference>
<accession>A0ABY9APD3</accession>